<dbReference type="InterPro" id="IPR041627">
    <property type="entry name" value="AAA_lid_6"/>
</dbReference>
<evidence type="ECO:0000259" key="1">
    <source>
        <dbReference type="Pfam" id="PF17866"/>
    </source>
</evidence>
<dbReference type="Pfam" id="PF17866">
    <property type="entry name" value="AAA_lid_6"/>
    <property type="match status" value="1"/>
</dbReference>
<dbReference type="SUPFAM" id="SSF52540">
    <property type="entry name" value="P-loop containing nucleoside triphosphate hydrolases"/>
    <property type="match status" value="1"/>
</dbReference>
<dbReference type="Gene3D" id="1.10.8.60">
    <property type="match status" value="1"/>
</dbReference>
<reference evidence="3" key="1">
    <citation type="submission" date="2016-07" db="EMBL/GenBank/DDBJ databases">
        <title>Multiple horizontal gene transfer events from other fungi enriched the ability of initially mycotrophic Trichoderma (Ascomycota) to feed on dead plant biomass.</title>
        <authorList>
            <consortium name="DOE Joint Genome Institute"/>
            <person name="Atanasova L."/>
            <person name="Chenthamara K."/>
            <person name="Zhang J."/>
            <person name="Grujic M."/>
            <person name="Henrissat B."/>
            <person name="Kuo A."/>
            <person name="Aerts A."/>
            <person name="Salamov A."/>
            <person name="Lipzen A."/>
            <person name="Labutti K."/>
            <person name="Barry K."/>
            <person name="Miao Y."/>
            <person name="Rahimi M.J."/>
            <person name="Shen Q."/>
            <person name="Grigoriev I.V."/>
            <person name="Kubicek C.P."/>
            <person name="Druzhinina I.S."/>
        </authorList>
    </citation>
    <scope>NUCLEOTIDE SEQUENCE [LARGE SCALE GENOMIC DNA]</scope>
    <source>
        <strain evidence="3">TUCIM 6016</strain>
    </source>
</reference>
<dbReference type="Proteomes" id="UP000241546">
    <property type="component" value="Unassembled WGS sequence"/>
</dbReference>
<dbReference type="EMBL" id="KZ680214">
    <property type="protein sequence ID" value="PTB65883.1"/>
    <property type="molecule type" value="Genomic_DNA"/>
</dbReference>
<gene>
    <name evidence="2" type="ORF">BBK36DRAFT_1120338</name>
</gene>
<dbReference type="PANTHER" id="PTHR43392">
    <property type="entry name" value="AAA-TYPE ATPASE FAMILY PROTEIN / ANKYRIN REPEAT FAMILY PROTEIN"/>
    <property type="match status" value="1"/>
</dbReference>
<dbReference type="InterPro" id="IPR050773">
    <property type="entry name" value="CbxX/CfxQ_RuBisCO_ESX"/>
</dbReference>
<accession>A0A2T4B975</accession>
<dbReference type="InterPro" id="IPR027417">
    <property type="entry name" value="P-loop_NTPase"/>
</dbReference>
<keyword evidence="3" id="KW-1185">Reference proteome</keyword>
<dbReference type="PANTHER" id="PTHR43392:SF2">
    <property type="entry name" value="AAA-TYPE ATPASE FAMILY PROTEIN _ ANKYRIN REPEAT FAMILY PROTEIN"/>
    <property type="match status" value="1"/>
</dbReference>
<protein>
    <submittedName>
        <fullName evidence="2">P-loop containing nucleoside triphosphate hydrolase protein</fullName>
    </submittedName>
</protein>
<evidence type="ECO:0000313" key="2">
    <source>
        <dbReference type="EMBL" id="PTB65883.1"/>
    </source>
</evidence>
<dbReference type="GeneID" id="36598802"/>
<dbReference type="RefSeq" id="XP_024749203.1">
    <property type="nucleotide sequence ID" value="XM_024890684.1"/>
</dbReference>
<sequence>MSAECPRFETAKDRVLWELHRLEGMDAVIELLDNINNRNRLLCIQGAIVPEQRLHTVILGNTGRGKTSAGQLFGQYMRCTSMVGSNTYKEVTGSKLLRMGPKRIEQLFRPPPVDATVRRRRLLAINDMRPTQNPAIDVNDPANFTLNRGCLHRGGVLFIDDADQLVGSHAGRAGQIILHILQEAMDTLIGDLLIVFAGCEEEMKPLFEQNPALKARIPHIVRLEEFSGSQMLGMLLDLIDERFQGKMTAEGDLDGEFMQAAVRQVGRGRGEKGFGNAYAVKNLLDEICARQAKRVCAKYDLRDVSPGRDVLFHLIKEDILGPDS</sequence>
<keyword evidence="2" id="KW-0378">Hydrolase</keyword>
<dbReference type="GO" id="GO:0016887">
    <property type="term" value="F:ATP hydrolysis activity"/>
    <property type="evidence" value="ECO:0007669"/>
    <property type="project" value="TreeGrafter"/>
</dbReference>
<name>A0A2T4B975_9HYPO</name>
<proteinExistence type="predicted"/>
<evidence type="ECO:0000313" key="3">
    <source>
        <dbReference type="Proteomes" id="UP000241546"/>
    </source>
</evidence>
<dbReference type="AlphaFoldDB" id="A0A2T4B975"/>
<dbReference type="Gene3D" id="3.40.50.300">
    <property type="entry name" value="P-loop containing nucleotide triphosphate hydrolases"/>
    <property type="match status" value="1"/>
</dbReference>
<organism evidence="2 3">
    <name type="scientific">Trichoderma citrinoviride</name>
    <dbReference type="NCBI Taxonomy" id="58853"/>
    <lineage>
        <taxon>Eukaryota</taxon>
        <taxon>Fungi</taxon>
        <taxon>Dikarya</taxon>
        <taxon>Ascomycota</taxon>
        <taxon>Pezizomycotina</taxon>
        <taxon>Sordariomycetes</taxon>
        <taxon>Hypocreomycetidae</taxon>
        <taxon>Hypocreales</taxon>
        <taxon>Hypocreaceae</taxon>
        <taxon>Trichoderma</taxon>
    </lineage>
</organism>
<feature type="domain" description="CbbX AAA lid" evidence="1">
    <location>
        <begin position="263"/>
        <end position="319"/>
    </location>
</feature>
<dbReference type="OrthoDB" id="4898752at2759"/>